<dbReference type="OrthoDB" id="1036397at2"/>
<reference evidence="1 2" key="1">
    <citation type="submission" date="2016-10" db="EMBL/GenBank/DDBJ databases">
        <authorList>
            <person name="de Groot N.N."/>
        </authorList>
    </citation>
    <scope>NUCLEOTIDE SEQUENCE [LARGE SCALE GENOMIC DNA]</scope>
    <source>
        <strain evidence="1 2">DSM 21039</strain>
    </source>
</reference>
<evidence type="ECO:0000313" key="2">
    <source>
        <dbReference type="Proteomes" id="UP000198984"/>
    </source>
</evidence>
<evidence type="ECO:0000313" key="1">
    <source>
        <dbReference type="EMBL" id="SEN45675.1"/>
    </source>
</evidence>
<dbReference type="RefSeq" id="WP_089919879.1">
    <property type="nucleotide sequence ID" value="NZ_FOBB01000010.1"/>
</dbReference>
<proteinExistence type="predicted"/>
<organism evidence="1 2">
    <name type="scientific">Chitinophaga rupis</name>
    <dbReference type="NCBI Taxonomy" id="573321"/>
    <lineage>
        <taxon>Bacteria</taxon>
        <taxon>Pseudomonadati</taxon>
        <taxon>Bacteroidota</taxon>
        <taxon>Chitinophagia</taxon>
        <taxon>Chitinophagales</taxon>
        <taxon>Chitinophagaceae</taxon>
        <taxon>Chitinophaga</taxon>
    </lineage>
</organism>
<dbReference type="STRING" id="573321.SAMN04488505_110201"/>
<name>A0A1H8GPE8_9BACT</name>
<dbReference type="Proteomes" id="UP000198984">
    <property type="component" value="Unassembled WGS sequence"/>
</dbReference>
<accession>A0A1H8GPE8</accession>
<protein>
    <recommendedName>
        <fullName evidence="3">Heavy-metal-associated domain-containing protein</fullName>
    </recommendedName>
</protein>
<gene>
    <name evidence="1" type="ORF">SAMN04488505_110201</name>
</gene>
<keyword evidence="2" id="KW-1185">Reference proteome</keyword>
<evidence type="ECO:0008006" key="3">
    <source>
        <dbReference type="Google" id="ProtNLM"/>
    </source>
</evidence>
<sequence length="73" mass="8565">MVKVFKTDVAYTEKAKHIVHHLLQKYPYLCINFDLEDEDKIMRIEGTFFKAADIIHCLKEQGHCCVDLPIDLE</sequence>
<dbReference type="EMBL" id="FOBB01000010">
    <property type="protein sequence ID" value="SEN45675.1"/>
    <property type="molecule type" value="Genomic_DNA"/>
</dbReference>
<dbReference type="AlphaFoldDB" id="A0A1H8GPE8"/>